<evidence type="ECO:0000256" key="1">
    <source>
        <dbReference type="ARBA" id="ARBA00004613"/>
    </source>
</evidence>
<keyword evidence="5" id="KW-0472">Membrane</keyword>
<evidence type="ECO:0000313" key="8">
    <source>
        <dbReference type="Proteomes" id="UP001431783"/>
    </source>
</evidence>
<evidence type="ECO:0000256" key="2">
    <source>
        <dbReference type="ARBA" id="ARBA00010701"/>
    </source>
</evidence>
<comment type="caution">
    <text evidence="7">The sequence shown here is derived from an EMBL/GenBank/DDBJ whole genome shotgun (WGS) entry which is preliminary data.</text>
</comment>
<proteinExistence type="inferred from homology"/>
<evidence type="ECO:0000256" key="3">
    <source>
        <dbReference type="ARBA" id="ARBA00022525"/>
    </source>
</evidence>
<evidence type="ECO:0000256" key="5">
    <source>
        <dbReference type="SAM" id="Phobius"/>
    </source>
</evidence>
<evidence type="ECO:0000313" key="7">
    <source>
        <dbReference type="EMBL" id="KAK9881651.1"/>
    </source>
</evidence>
<dbReference type="Proteomes" id="UP001431783">
    <property type="component" value="Unassembled WGS sequence"/>
</dbReference>
<dbReference type="CDD" id="cd00707">
    <property type="entry name" value="Pancreat_lipase_like"/>
    <property type="match status" value="1"/>
</dbReference>
<dbReference type="GO" id="GO:0016042">
    <property type="term" value="P:lipid catabolic process"/>
    <property type="evidence" value="ECO:0007669"/>
    <property type="project" value="TreeGrafter"/>
</dbReference>
<keyword evidence="5" id="KW-0812">Transmembrane</keyword>
<accession>A0AAW1UDC8</accession>
<name>A0AAW1UDC8_9CUCU</name>
<feature type="domain" description="Lipase" evidence="6">
    <location>
        <begin position="47"/>
        <end position="315"/>
    </location>
</feature>
<dbReference type="InterPro" id="IPR029058">
    <property type="entry name" value="AB_hydrolase_fold"/>
</dbReference>
<dbReference type="Gene3D" id="3.40.50.1820">
    <property type="entry name" value="alpha/beta hydrolase"/>
    <property type="match status" value="1"/>
</dbReference>
<organism evidence="7 8">
    <name type="scientific">Henosepilachna vigintioctopunctata</name>
    <dbReference type="NCBI Taxonomy" id="420089"/>
    <lineage>
        <taxon>Eukaryota</taxon>
        <taxon>Metazoa</taxon>
        <taxon>Ecdysozoa</taxon>
        <taxon>Arthropoda</taxon>
        <taxon>Hexapoda</taxon>
        <taxon>Insecta</taxon>
        <taxon>Pterygota</taxon>
        <taxon>Neoptera</taxon>
        <taxon>Endopterygota</taxon>
        <taxon>Coleoptera</taxon>
        <taxon>Polyphaga</taxon>
        <taxon>Cucujiformia</taxon>
        <taxon>Coccinelloidea</taxon>
        <taxon>Coccinellidae</taxon>
        <taxon>Epilachninae</taxon>
        <taxon>Epilachnini</taxon>
        <taxon>Henosepilachna</taxon>
    </lineage>
</organism>
<protein>
    <recommendedName>
        <fullName evidence="6">Lipase domain-containing protein</fullName>
    </recommendedName>
</protein>
<dbReference type="InterPro" id="IPR000734">
    <property type="entry name" value="TAG_lipase"/>
</dbReference>
<dbReference type="InterPro" id="IPR033906">
    <property type="entry name" value="Lipase_N"/>
</dbReference>
<dbReference type="EMBL" id="JARQZJ010000070">
    <property type="protein sequence ID" value="KAK9881651.1"/>
    <property type="molecule type" value="Genomic_DNA"/>
</dbReference>
<feature type="transmembrane region" description="Helical" evidence="5">
    <location>
        <begin position="7"/>
        <end position="27"/>
    </location>
</feature>
<keyword evidence="3" id="KW-0964">Secreted</keyword>
<comment type="subcellular location">
    <subcellularLocation>
        <location evidence="1">Secreted</location>
    </subcellularLocation>
</comment>
<comment type="similarity">
    <text evidence="2 4">Belongs to the AB hydrolase superfamily. Lipase family.</text>
</comment>
<evidence type="ECO:0000256" key="4">
    <source>
        <dbReference type="RuleBase" id="RU004262"/>
    </source>
</evidence>
<dbReference type="GO" id="GO:0005615">
    <property type="term" value="C:extracellular space"/>
    <property type="evidence" value="ECO:0007669"/>
    <property type="project" value="TreeGrafter"/>
</dbReference>
<dbReference type="AlphaFoldDB" id="A0AAW1UDC8"/>
<dbReference type="GO" id="GO:0017171">
    <property type="term" value="F:serine hydrolase activity"/>
    <property type="evidence" value="ECO:0007669"/>
    <property type="project" value="TreeGrafter"/>
</dbReference>
<dbReference type="Pfam" id="PF00151">
    <property type="entry name" value="Lipase"/>
    <property type="match status" value="1"/>
</dbReference>
<dbReference type="InterPro" id="IPR013818">
    <property type="entry name" value="Lipase"/>
</dbReference>
<dbReference type="SUPFAM" id="SSF53474">
    <property type="entry name" value="alpha/beta-Hydrolases"/>
    <property type="match status" value="1"/>
</dbReference>
<keyword evidence="8" id="KW-1185">Reference proteome</keyword>
<dbReference type="PANTHER" id="PTHR11610:SF173">
    <property type="entry name" value="LIPASE DOMAIN-CONTAINING PROTEIN-RELATED"/>
    <property type="match status" value="1"/>
</dbReference>
<dbReference type="GO" id="GO:0016298">
    <property type="term" value="F:lipase activity"/>
    <property type="evidence" value="ECO:0007669"/>
    <property type="project" value="InterPro"/>
</dbReference>
<gene>
    <name evidence="7" type="ORF">WA026_017170</name>
</gene>
<sequence length="330" mass="37125">MIIHFRYYTINILFIPLFIICEAVTNFNKKNSIYKQSDHVPVIDSSDIQFIFYSRMVPEGKLIENPEDLQDFNSDELTKFIIHGWLSSGYKSTCQSIKDAYLKESKVNIFIINWEKIANSYLYFLILQKMAPLADYYAEFLTKLIKLKNLDPGALHLIGHSLGAHISGMVGKRLQKNGFTIGRITGLDPASPGFHESSDLEKLSKLDASFLDVIHTSGGTLGIQESIGHIDFFPNGGVAPMPGCVKLLVYDQCSHSKSWKYFAESISNAFFAIKCDRMESFQEGNCAKMFIKMGEYTPKDARGNYYLSTNCEEPYSLGLDGLKALCVCDG</sequence>
<reference evidence="7 8" key="1">
    <citation type="submission" date="2023-03" db="EMBL/GenBank/DDBJ databases">
        <title>Genome insight into feeding habits of ladybird beetles.</title>
        <authorList>
            <person name="Li H.-S."/>
            <person name="Huang Y.-H."/>
            <person name="Pang H."/>
        </authorList>
    </citation>
    <scope>NUCLEOTIDE SEQUENCE [LARGE SCALE GENOMIC DNA]</scope>
    <source>
        <strain evidence="7">SYSU_2023b</strain>
        <tissue evidence="7">Whole body</tissue>
    </source>
</reference>
<evidence type="ECO:0000259" key="6">
    <source>
        <dbReference type="Pfam" id="PF00151"/>
    </source>
</evidence>
<dbReference type="PRINTS" id="PR00821">
    <property type="entry name" value="TAGLIPASE"/>
</dbReference>
<keyword evidence="5" id="KW-1133">Transmembrane helix</keyword>
<dbReference type="PANTHER" id="PTHR11610">
    <property type="entry name" value="LIPASE"/>
    <property type="match status" value="1"/>
</dbReference>